<dbReference type="InterPro" id="IPR011990">
    <property type="entry name" value="TPR-like_helical_dom_sf"/>
</dbReference>
<name>L1IDZ1_GUITC</name>
<evidence type="ECO:0000313" key="9">
    <source>
        <dbReference type="EMBL" id="EKX34129.1"/>
    </source>
</evidence>
<dbReference type="GeneID" id="17290879"/>
<reference evidence="9 11" key="1">
    <citation type="journal article" date="2012" name="Nature">
        <title>Algal genomes reveal evolutionary mosaicism and the fate of nucleomorphs.</title>
        <authorList>
            <consortium name="DOE Joint Genome Institute"/>
            <person name="Curtis B.A."/>
            <person name="Tanifuji G."/>
            <person name="Burki F."/>
            <person name="Gruber A."/>
            <person name="Irimia M."/>
            <person name="Maruyama S."/>
            <person name="Arias M.C."/>
            <person name="Ball S.G."/>
            <person name="Gile G.H."/>
            <person name="Hirakawa Y."/>
            <person name="Hopkins J.F."/>
            <person name="Kuo A."/>
            <person name="Rensing S.A."/>
            <person name="Schmutz J."/>
            <person name="Symeonidi A."/>
            <person name="Elias M."/>
            <person name="Eveleigh R.J."/>
            <person name="Herman E.K."/>
            <person name="Klute M.J."/>
            <person name="Nakayama T."/>
            <person name="Obornik M."/>
            <person name="Reyes-Prieto A."/>
            <person name="Armbrust E.V."/>
            <person name="Aves S.J."/>
            <person name="Beiko R.G."/>
            <person name="Coutinho P."/>
            <person name="Dacks J.B."/>
            <person name="Durnford D.G."/>
            <person name="Fast N.M."/>
            <person name="Green B.R."/>
            <person name="Grisdale C.J."/>
            <person name="Hempel F."/>
            <person name="Henrissat B."/>
            <person name="Hoppner M.P."/>
            <person name="Ishida K."/>
            <person name="Kim E."/>
            <person name="Koreny L."/>
            <person name="Kroth P.G."/>
            <person name="Liu Y."/>
            <person name="Malik S.B."/>
            <person name="Maier U.G."/>
            <person name="McRose D."/>
            <person name="Mock T."/>
            <person name="Neilson J.A."/>
            <person name="Onodera N.T."/>
            <person name="Poole A.M."/>
            <person name="Pritham E.J."/>
            <person name="Richards T.A."/>
            <person name="Rocap G."/>
            <person name="Roy S.W."/>
            <person name="Sarai C."/>
            <person name="Schaack S."/>
            <person name="Shirato S."/>
            <person name="Slamovits C.H."/>
            <person name="Spencer D.F."/>
            <person name="Suzuki S."/>
            <person name="Worden A.Z."/>
            <person name="Zauner S."/>
            <person name="Barry K."/>
            <person name="Bell C."/>
            <person name="Bharti A.K."/>
            <person name="Crow J.A."/>
            <person name="Grimwood J."/>
            <person name="Kramer R."/>
            <person name="Lindquist E."/>
            <person name="Lucas S."/>
            <person name="Salamov A."/>
            <person name="McFadden G.I."/>
            <person name="Lane C.E."/>
            <person name="Keeling P.J."/>
            <person name="Gray M.W."/>
            <person name="Grigoriev I.V."/>
            <person name="Archibald J.M."/>
        </authorList>
    </citation>
    <scope>NUCLEOTIDE SEQUENCE</scope>
    <source>
        <strain evidence="9 11">CCMP2712</strain>
    </source>
</reference>
<dbReference type="InterPro" id="IPR019544">
    <property type="entry name" value="Tetratricopeptide_SHNi-TPR_dom"/>
</dbReference>
<dbReference type="GO" id="GO:0042393">
    <property type="term" value="F:histone binding"/>
    <property type="evidence" value="ECO:0007669"/>
    <property type="project" value="TreeGrafter"/>
</dbReference>
<dbReference type="OMA" id="IAECHYK"/>
<evidence type="ECO:0000313" key="10">
    <source>
        <dbReference type="EnsemblProtists" id="EKX34129"/>
    </source>
</evidence>
<dbReference type="OrthoDB" id="5587616at2759"/>
<feature type="repeat" description="TPR" evidence="6">
    <location>
        <begin position="170"/>
        <end position="203"/>
    </location>
</feature>
<evidence type="ECO:0000313" key="11">
    <source>
        <dbReference type="Proteomes" id="UP000011087"/>
    </source>
</evidence>
<dbReference type="SMART" id="SM00028">
    <property type="entry name" value="TPR"/>
    <property type="match status" value="2"/>
</dbReference>
<comment type="subcellular location">
    <subcellularLocation>
        <location evidence="1">Nucleus</location>
    </subcellularLocation>
</comment>
<protein>
    <recommendedName>
        <fullName evidence="8">Tetratricopeptide SHNi-TPR domain-containing protein</fullName>
    </recommendedName>
</protein>
<evidence type="ECO:0000259" key="8">
    <source>
        <dbReference type="Pfam" id="PF10516"/>
    </source>
</evidence>
<dbReference type="GO" id="GO:0034080">
    <property type="term" value="P:CENP-A containing chromatin assembly"/>
    <property type="evidence" value="ECO:0007669"/>
    <property type="project" value="TreeGrafter"/>
</dbReference>
<keyword evidence="4 6" id="KW-0802">TPR repeat</keyword>
<evidence type="ECO:0000256" key="2">
    <source>
        <dbReference type="ARBA" id="ARBA00008402"/>
    </source>
</evidence>
<proteinExistence type="inferred from homology"/>
<dbReference type="STRING" id="905079.L1IDZ1"/>
<dbReference type="PROSITE" id="PS50005">
    <property type="entry name" value="TPR"/>
    <property type="match status" value="1"/>
</dbReference>
<evidence type="ECO:0000256" key="3">
    <source>
        <dbReference type="ARBA" id="ARBA00022737"/>
    </source>
</evidence>
<sequence>MRMDQPEKPDNSLLEKAAGLLQQKKCSEAVDILSSLLQDFVAYYGDLALECAPVYLKYGTALLREVEDKEENAGGQDVFGASVPKEVCTGAAKQDGEGNSLQEGAEGDGEEEEEGEDEAKGEEEGDAPETSKGEEGAQEPLEDPLQLAWEVLDCARTIFEKHDGDKLLLADTYSFLGDVNLRNEQFELAFSDFQRCLDIRKEVCLSDDRLFVEIYYNLGMCLMIQSTNNRPQAMEFYRKAIDICELRIKNMKTMSEGGSLEGSSVSSMTRSKLESEINELEAIAEDLRQTVESEELQVEPAAASGQGSSKDMFGGDALKELSGQKEEQDAKGFAKVESCEPVKVLGVFGKKRAASQSEEQGPSKKAALSPIEDQPKQPITVEGDASAAPTPARAH</sequence>
<reference evidence="10" key="3">
    <citation type="submission" date="2015-06" db="UniProtKB">
        <authorList>
            <consortium name="EnsemblProtists"/>
        </authorList>
    </citation>
    <scope>IDENTIFICATION</scope>
</reference>
<dbReference type="InterPro" id="IPR051730">
    <property type="entry name" value="NASP-like"/>
</dbReference>
<feature type="region of interest" description="Disordered" evidence="7">
    <location>
        <begin position="293"/>
        <end position="316"/>
    </location>
</feature>
<reference evidence="11" key="2">
    <citation type="submission" date="2012-11" db="EMBL/GenBank/DDBJ databases">
        <authorList>
            <person name="Kuo A."/>
            <person name="Curtis B.A."/>
            <person name="Tanifuji G."/>
            <person name="Burki F."/>
            <person name="Gruber A."/>
            <person name="Irimia M."/>
            <person name="Maruyama S."/>
            <person name="Arias M.C."/>
            <person name="Ball S.G."/>
            <person name="Gile G.H."/>
            <person name="Hirakawa Y."/>
            <person name="Hopkins J.F."/>
            <person name="Rensing S.A."/>
            <person name="Schmutz J."/>
            <person name="Symeonidi A."/>
            <person name="Elias M."/>
            <person name="Eveleigh R.J."/>
            <person name="Herman E.K."/>
            <person name="Klute M.J."/>
            <person name="Nakayama T."/>
            <person name="Obornik M."/>
            <person name="Reyes-Prieto A."/>
            <person name="Armbrust E.V."/>
            <person name="Aves S.J."/>
            <person name="Beiko R.G."/>
            <person name="Coutinho P."/>
            <person name="Dacks J.B."/>
            <person name="Durnford D.G."/>
            <person name="Fast N.M."/>
            <person name="Green B.R."/>
            <person name="Grisdale C."/>
            <person name="Hempe F."/>
            <person name="Henrissat B."/>
            <person name="Hoppner M.P."/>
            <person name="Ishida K.-I."/>
            <person name="Kim E."/>
            <person name="Koreny L."/>
            <person name="Kroth P.G."/>
            <person name="Liu Y."/>
            <person name="Malik S.-B."/>
            <person name="Maier U.G."/>
            <person name="McRose D."/>
            <person name="Mock T."/>
            <person name="Neilson J.A."/>
            <person name="Onodera N.T."/>
            <person name="Poole A.M."/>
            <person name="Pritham E.J."/>
            <person name="Richards T.A."/>
            <person name="Rocap G."/>
            <person name="Roy S.W."/>
            <person name="Sarai C."/>
            <person name="Schaack S."/>
            <person name="Shirato S."/>
            <person name="Slamovits C.H."/>
            <person name="Spencer D.F."/>
            <person name="Suzuki S."/>
            <person name="Worden A.Z."/>
            <person name="Zauner S."/>
            <person name="Barry K."/>
            <person name="Bell C."/>
            <person name="Bharti A.K."/>
            <person name="Crow J.A."/>
            <person name="Grimwood J."/>
            <person name="Kramer R."/>
            <person name="Lindquist E."/>
            <person name="Lucas S."/>
            <person name="Salamov A."/>
            <person name="McFadden G.I."/>
            <person name="Lane C.E."/>
            <person name="Keeling P.J."/>
            <person name="Gray M.W."/>
            <person name="Grigoriev I.V."/>
            <person name="Archibald J.M."/>
        </authorList>
    </citation>
    <scope>NUCLEOTIDE SEQUENCE</scope>
    <source>
        <strain evidence="11">CCMP2712</strain>
    </source>
</reference>
<dbReference type="GO" id="GO:0005654">
    <property type="term" value="C:nucleoplasm"/>
    <property type="evidence" value="ECO:0007669"/>
    <property type="project" value="TreeGrafter"/>
</dbReference>
<dbReference type="PANTHER" id="PTHR15081:SF1">
    <property type="entry name" value="NUCLEAR AUTOANTIGENIC SPERM PROTEIN"/>
    <property type="match status" value="1"/>
</dbReference>
<evidence type="ECO:0000256" key="5">
    <source>
        <dbReference type="ARBA" id="ARBA00023242"/>
    </source>
</evidence>
<dbReference type="PaxDb" id="55529-EKX34129"/>
<dbReference type="KEGG" id="gtt:GUITHDRAFT_119683"/>
<dbReference type="SUPFAM" id="SSF48452">
    <property type="entry name" value="TPR-like"/>
    <property type="match status" value="1"/>
</dbReference>
<dbReference type="AlphaFoldDB" id="L1IDZ1"/>
<feature type="region of interest" description="Disordered" evidence="7">
    <location>
        <begin position="352"/>
        <end position="395"/>
    </location>
</feature>
<dbReference type="GO" id="GO:0006335">
    <property type="term" value="P:DNA replication-dependent chromatin assembly"/>
    <property type="evidence" value="ECO:0007669"/>
    <property type="project" value="TreeGrafter"/>
</dbReference>
<keyword evidence="5" id="KW-0539">Nucleus</keyword>
<dbReference type="InterPro" id="IPR019734">
    <property type="entry name" value="TPR_rpt"/>
</dbReference>
<comment type="similarity">
    <text evidence="2">Belongs to the NASP family.</text>
</comment>
<dbReference type="EnsemblProtists" id="EKX34129">
    <property type="protein sequence ID" value="EKX34129"/>
    <property type="gene ID" value="GUITHDRAFT_119683"/>
</dbReference>
<dbReference type="Gene3D" id="1.25.40.10">
    <property type="entry name" value="Tetratricopeptide repeat domain"/>
    <property type="match status" value="1"/>
</dbReference>
<dbReference type="Pfam" id="PF13181">
    <property type="entry name" value="TPR_8"/>
    <property type="match status" value="1"/>
</dbReference>
<gene>
    <name evidence="9" type="ORF">GUITHDRAFT_119683</name>
</gene>
<accession>L1IDZ1</accession>
<feature type="domain" description="Tetratricopeptide SHNi-TPR" evidence="8">
    <location>
        <begin position="170"/>
        <end position="203"/>
    </location>
</feature>
<feature type="compositionally biased region" description="Acidic residues" evidence="7">
    <location>
        <begin position="105"/>
        <end position="127"/>
    </location>
</feature>
<dbReference type="RefSeq" id="XP_005821109.1">
    <property type="nucleotide sequence ID" value="XM_005821052.1"/>
</dbReference>
<dbReference type="Proteomes" id="UP000011087">
    <property type="component" value="Unassembled WGS sequence"/>
</dbReference>
<evidence type="ECO:0000256" key="7">
    <source>
        <dbReference type="SAM" id="MobiDB-lite"/>
    </source>
</evidence>
<feature type="region of interest" description="Disordered" evidence="7">
    <location>
        <begin position="91"/>
        <end position="141"/>
    </location>
</feature>
<evidence type="ECO:0000256" key="1">
    <source>
        <dbReference type="ARBA" id="ARBA00004123"/>
    </source>
</evidence>
<dbReference type="eggNOG" id="KOG4563">
    <property type="taxonomic scope" value="Eukaryota"/>
</dbReference>
<dbReference type="EMBL" id="JH993118">
    <property type="protein sequence ID" value="EKX34129.1"/>
    <property type="molecule type" value="Genomic_DNA"/>
</dbReference>
<dbReference type="PANTHER" id="PTHR15081">
    <property type="entry name" value="NUCLEAR AUTOANTIGENIC SPERM PROTEIN NASP -RELATED"/>
    <property type="match status" value="1"/>
</dbReference>
<evidence type="ECO:0000256" key="4">
    <source>
        <dbReference type="ARBA" id="ARBA00022803"/>
    </source>
</evidence>
<keyword evidence="11" id="KW-1185">Reference proteome</keyword>
<dbReference type="Pfam" id="PF10516">
    <property type="entry name" value="SHNi-TPR"/>
    <property type="match status" value="1"/>
</dbReference>
<keyword evidence="3" id="KW-0677">Repeat</keyword>
<organism evidence="9">
    <name type="scientific">Guillardia theta (strain CCMP2712)</name>
    <name type="common">Cryptophyte</name>
    <dbReference type="NCBI Taxonomy" id="905079"/>
    <lineage>
        <taxon>Eukaryota</taxon>
        <taxon>Cryptophyceae</taxon>
        <taxon>Pyrenomonadales</taxon>
        <taxon>Geminigeraceae</taxon>
        <taxon>Guillardia</taxon>
    </lineage>
</organism>
<evidence type="ECO:0000256" key="6">
    <source>
        <dbReference type="PROSITE-ProRule" id="PRU00339"/>
    </source>
</evidence>
<dbReference type="HOGENOM" id="CLU_699168_0_0_1"/>